<keyword evidence="1" id="KW-0732">Signal</keyword>
<dbReference type="EMBL" id="HACG01026738">
    <property type="protein sequence ID" value="CEK73603.1"/>
    <property type="molecule type" value="Transcribed_RNA"/>
</dbReference>
<feature type="signal peptide" evidence="1">
    <location>
        <begin position="1"/>
        <end position="19"/>
    </location>
</feature>
<name>A0A0B6ZYG0_9EUPU</name>
<accession>A0A0B6ZYG0</accession>
<organism evidence="2">
    <name type="scientific">Arion vulgaris</name>
    <dbReference type="NCBI Taxonomy" id="1028688"/>
    <lineage>
        <taxon>Eukaryota</taxon>
        <taxon>Metazoa</taxon>
        <taxon>Spiralia</taxon>
        <taxon>Lophotrochozoa</taxon>
        <taxon>Mollusca</taxon>
        <taxon>Gastropoda</taxon>
        <taxon>Heterobranchia</taxon>
        <taxon>Euthyneura</taxon>
        <taxon>Panpulmonata</taxon>
        <taxon>Eupulmonata</taxon>
        <taxon>Stylommatophora</taxon>
        <taxon>Helicina</taxon>
        <taxon>Arionoidea</taxon>
        <taxon>Arionidae</taxon>
        <taxon>Arion</taxon>
    </lineage>
</organism>
<evidence type="ECO:0000313" key="2">
    <source>
        <dbReference type="EMBL" id="CEK73603.1"/>
    </source>
</evidence>
<sequence>MSSNTALCLIHCKIMNVLLVEIYSMSCNCSLLGELRSHMWPHPVDLKTKLCGNLTDLK</sequence>
<proteinExistence type="predicted"/>
<gene>
    <name evidence="2" type="primary">ORF87441</name>
</gene>
<feature type="non-terminal residue" evidence="2">
    <location>
        <position position="58"/>
    </location>
</feature>
<dbReference type="AlphaFoldDB" id="A0A0B6ZYG0"/>
<protein>
    <submittedName>
        <fullName evidence="2">Uncharacterized protein</fullName>
    </submittedName>
</protein>
<reference evidence="2" key="1">
    <citation type="submission" date="2014-12" db="EMBL/GenBank/DDBJ databases">
        <title>Insight into the proteome of Arion vulgaris.</title>
        <authorList>
            <person name="Aradska J."/>
            <person name="Bulat T."/>
            <person name="Smidak R."/>
            <person name="Sarate P."/>
            <person name="Gangsoo J."/>
            <person name="Sialana F."/>
            <person name="Bilban M."/>
            <person name="Lubec G."/>
        </authorList>
    </citation>
    <scope>NUCLEOTIDE SEQUENCE</scope>
    <source>
        <tissue evidence="2">Skin</tissue>
    </source>
</reference>
<evidence type="ECO:0000256" key="1">
    <source>
        <dbReference type="SAM" id="SignalP"/>
    </source>
</evidence>
<feature type="chain" id="PRO_5002111383" evidence="1">
    <location>
        <begin position="20"/>
        <end position="58"/>
    </location>
</feature>